<dbReference type="EMBL" id="LAZR01007270">
    <property type="protein sequence ID" value="KKM86353.1"/>
    <property type="molecule type" value="Genomic_DNA"/>
</dbReference>
<protein>
    <recommendedName>
        <fullName evidence="2">Rubredoxin-like domain-containing protein</fullName>
    </recommendedName>
</protein>
<name>A0A0F9KXD1_9ZZZZ</name>
<evidence type="ECO:0008006" key="2">
    <source>
        <dbReference type="Google" id="ProtNLM"/>
    </source>
</evidence>
<accession>A0A0F9KXD1</accession>
<dbReference type="SUPFAM" id="SSF57802">
    <property type="entry name" value="Rubredoxin-like"/>
    <property type="match status" value="1"/>
</dbReference>
<gene>
    <name evidence="1" type="ORF">LCGC14_1279770</name>
</gene>
<organism evidence="1">
    <name type="scientific">marine sediment metagenome</name>
    <dbReference type="NCBI Taxonomy" id="412755"/>
    <lineage>
        <taxon>unclassified sequences</taxon>
        <taxon>metagenomes</taxon>
        <taxon>ecological metagenomes</taxon>
    </lineage>
</organism>
<sequence length="55" mass="6194">MKSKVICNQCNHVYIQPDRPYPECPECGHTSVTFIEFTEAELAADAETAMKFIEG</sequence>
<reference evidence="1" key="1">
    <citation type="journal article" date="2015" name="Nature">
        <title>Complex archaea that bridge the gap between prokaryotes and eukaryotes.</title>
        <authorList>
            <person name="Spang A."/>
            <person name="Saw J.H."/>
            <person name="Jorgensen S.L."/>
            <person name="Zaremba-Niedzwiedzka K."/>
            <person name="Martijn J."/>
            <person name="Lind A.E."/>
            <person name="van Eijk R."/>
            <person name="Schleper C."/>
            <person name="Guy L."/>
            <person name="Ettema T.J."/>
        </authorList>
    </citation>
    <scope>NUCLEOTIDE SEQUENCE</scope>
</reference>
<comment type="caution">
    <text evidence="1">The sequence shown here is derived from an EMBL/GenBank/DDBJ whole genome shotgun (WGS) entry which is preliminary data.</text>
</comment>
<proteinExistence type="predicted"/>
<evidence type="ECO:0000313" key="1">
    <source>
        <dbReference type="EMBL" id="KKM86353.1"/>
    </source>
</evidence>
<dbReference type="AlphaFoldDB" id="A0A0F9KXD1"/>